<dbReference type="GO" id="GO:0016705">
    <property type="term" value="F:oxidoreductase activity, acting on paired donors, with incorporation or reduction of molecular oxygen"/>
    <property type="evidence" value="ECO:0007669"/>
    <property type="project" value="InterPro"/>
</dbReference>
<proteinExistence type="inferred from homology"/>
<dbReference type="GO" id="GO:0004497">
    <property type="term" value="F:monooxygenase activity"/>
    <property type="evidence" value="ECO:0007669"/>
    <property type="project" value="UniProtKB-KW"/>
</dbReference>
<comment type="caution">
    <text evidence="8">The sequence shown here is derived from an EMBL/GenBank/DDBJ whole genome shotgun (WGS) entry which is preliminary data.</text>
</comment>
<dbReference type="GO" id="GO:0006629">
    <property type="term" value="P:lipid metabolic process"/>
    <property type="evidence" value="ECO:0007669"/>
    <property type="project" value="UniProtKB-ARBA"/>
</dbReference>
<keyword evidence="7" id="KW-0472">Membrane</keyword>
<dbReference type="Proteomes" id="UP001153069">
    <property type="component" value="Unassembled WGS sequence"/>
</dbReference>
<keyword evidence="2 5" id="KW-0479">Metal-binding</keyword>
<reference evidence="8" key="1">
    <citation type="submission" date="2020-06" db="EMBL/GenBank/DDBJ databases">
        <authorList>
            <consortium name="Plant Systems Biology data submission"/>
        </authorList>
    </citation>
    <scope>NUCLEOTIDE SEQUENCE</scope>
    <source>
        <strain evidence="8">D6</strain>
    </source>
</reference>
<dbReference type="AlphaFoldDB" id="A0A9N8DPJ2"/>
<dbReference type="InterPro" id="IPR002401">
    <property type="entry name" value="Cyt_P450_E_grp-I"/>
</dbReference>
<dbReference type="PRINTS" id="PR00463">
    <property type="entry name" value="EP450I"/>
</dbReference>
<gene>
    <name evidence="8" type="ORF">SEMRO_255_G100290.1</name>
</gene>
<keyword evidence="3 6" id="KW-0560">Oxidoreductase</keyword>
<protein>
    <submittedName>
        <fullName evidence="8">Leukotriene-B(4) omega-hydroxylase 2</fullName>
    </submittedName>
</protein>
<organism evidence="8 9">
    <name type="scientific">Seminavis robusta</name>
    <dbReference type="NCBI Taxonomy" id="568900"/>
    <lineage>
        <taxon>Eukaryota</taxon>
        <taxon>Sar</taxon>
        <taxon>Stramenopiles</taxon>
        <taxon>Ochrophyta</taxon>
        <taxon>Bacillariophyta</taxon>
        <taxon>Bacillariophyceae</taxon>
        <taxon>Bacillariophycidae</taxon>
        <taxon>Naviculales</taxon>
        <taxon>Naviculaceae</taxon>
        <taxon>Seminavis</taxon>
    </lineage>
</organism>
<dbReference type="EMBL" id="CAICTM010000254">
    <property type="protein sequence ID" value="CAB9506121.1"/>
    <property type="molecule type" value="Genomic_DNA"/>
</dbReference>
<dbReference type="OrthoDB" id="40029at2759"/>
<dbReference type="Gene3D" id="1.10.630.10">
    <property type="entry name" value="Cytochrome P450"/>
    <property type="match status" value="1"/>
</dbReference>
<accession>A0A9N8DPJ2</accession>
<feature type="transmembrane region" description="Helical" evidence="7">
    <location>
        <begin position="12"/>
        <end position="29"/>
    </location>
</feature>
<keyword evidence="9" id="KW-1185">Reference proteome</keyword>
<evidence type="ECO:0000256" key="7">
    <source>
        <dbReference type="SAM" id="Phobius"/>
    </source>
</evidence>
<dbReference type="GO" id="GO:0005506">
    <property type="term" value="F:iron ion binding"/>
    <property type="evidence" value="ECO:0007669"/>
    <property type="project" value="InterPro"/>
</dbReference>
<keyword evidence="7" id="KW-1133">Transmembrane helix</keyword>
<name>A0A9N8DPJ2_9STRA</name>
<dbReference type="PANTHER" id="PTHR24296">
    <property type="entry name" value="CYTOCHROME P450"/>
    <property type="match status" value="1"/>
</dbReference>
<keyword evidence="7" id="KW-0812">Transmembrane</keyword>
<comment type="cofactor">
    <cofactor evidence="5">
        <name>heme</name>
        <dbReference type="ChEBI" id="CHEBI:30413"/>
    </cofactor>
</comment>
<evidence type="ECO:0000313" key="9">
    <source>
        <dbReference type="Proteomes" id="UP001153069"/>
    </source>
</evidence>
<evidence type="ECO:0000256" key="3">
    <source>
        <dbReference type="ARBA" id="ARBA00023002"/>
    </source>
</evidence>
<evidence type="ECO:0000256" key="4">
    <source>
        <dbReference type="ARBA" id="ARBA00023004"/>
    </source>
</evidence>
<dbReference type="InterPro" id="IPR036396">
    <property type="entry name" value="Cyt_P450_sf"/>
</dbReference>
<comment type="similarity">
    <text evidence="1 6">Belongs to the cytochrome P450 family.</text>
</comment>
<evidence type="ECO:0000256" key="1">
    <source>
        <dbReference type="ARBA" id="ARBA00010617"/>
    </source>
</evidence>
<dbReference type="InterPro" id="IPR017972">
    <property type="entry name" value="Cyt_P450_CS"/>
</dbReference>
<feature type="binding site" description="axial binding residue" evidence="5">
    <location>
        <position position="457"/>
    </location>
    <ligand>
        <name>heme</name>
        <dbReference type="ChEBI" id="CHEBI:30413"/>
    </ligand>
    <ligandPart>
        <name>Fe</name>
        <dbReference type="ChEBI" id="CHEBI:18248"/>
    </ligandPart>
</feature>
<keyword evidence="6" id="KW-0503">Monooxygenase</keyword>
<sequence>MTNSTDTQAPLPSSVVAVVVIGIFLHSLFRVYSRIKPTPVDESLPGPERHHFLGILKFFLKNASNVQEVILETTQKHQCTWGGPMPNFGVSQGPYFCVTNEKNIEHMLSGNFENYEKGDHIRSTFRELVGNGIFVADGPTWYRHRKITSRMFSTNLLRESSKVTLKKVQELSDVLQKAQNTGRQVDVQDLFFRMTFDITSIVAFGAEYGSLNNETQHPFAQAFDEMQTLMIQRVTDPFFDFKRTLHIGQRERRIRELKVVLDENANEIVQARRRTSKDGNLGPDILSRFIDYSNKHDDPISDVELRDVIMNVMAAGRDTTAAALSWSLFELIKHPEVAEKMLQEANEVCGKVDHDTDGDYSYDTIGKLKYIDAVVMEVLRLHPSVPKEVKYAVNDDVLPDGTFIPKGSMVSFPPYTMGRSRHVWGSDAGEFKPTRFLDQKEPSAFKFTAFNAGKRLCLGKPMALNTLKLTLVYLVQRFEFQDTRGHDGSLQGFSLIAKMKGGFPMQVTLRQTEHSQ</sequence>
<evidence type="ECO:0000313" key="8">
    <source>
        <dbReference type="EMBL" id="CAB9506121.1"/>
    </source>
</evidence>
<dbReference type="InterPro" id="IPR001128">
    <property type="entry name" value="Cyt_P450"/>
</dbReference>
<dbReference type="PROSITE" id="PS00086">
    <property type="entry name" value="CYTOCHROME_P450"/>
    <property type="match status" value="1"/>
</dbReference>
<evidence type="ECO:0000256" key="2">
    <source>
        <dbReference type="ARBA" id="ARBA00022723"/>
    </source>
</evidence>
<keyword evidence="4 5" id="KW-0408">Iron</keyword>
<evidence type="ECO:0000256" key="6">
    <source>
        <dbReference type="RuleBase" id="RU000461"/>
    </source>
</evidence>
<keyword evidence="5 6" id="KW-0349">Heme</keyword>
<evidence type="ECO:0000256" key="5">
    <source>
        <dbReference type="PIRSR" id="PIRSR602401-1"/>
    </source>
</evidence>
<dbReference type="PRINTS" id="PR00385">
    <property type="entry name" value="P450"/>
</dbReference>
<dbReference type="SUPFAM" id="SSF48264">
    <property type="entry name" value="Cytochrome P450"/>
    <property type="match status" value="1"/>
</dbReference>
<dbReference type="GO" id="GO:0020037">
    <property type="term" value="F:heme binding"/>
    <property type="evidence" value="ECO:0007669"/>
    <property type="project" value="InterPro"/>
</dbReference>
<dbReference type="Pfam" id="PF00067">
    <property type="entry name" value="p450"/>
    <property type="match status" value="1"/>
</dbReference>